<keyword evidence="4" id="KW-1185">Reference proteome</keyword>
<organism evidence="3 4">
    <name type="scientific">Actinokineospora xionganensis</name>
    <dbReference type="NCBI Taxonomy" id="2684470"/>
    <lineage>
        <taxon>Bacteria</taxon>
        <taxon>Bacillati</taxon>
        <taxon>Actinomycetota</taxon>
        <taxon>Actinomycetes</taxon>
        <taxon>Pseudonocardiales</taxon>
        <taxon>Pseudonocardiaceae</taxon>
        <taxon>Actinokineospora</taxon>
    </lineage>
</organism>
<feature type="signal peptide" evidence="2">
    <location>
        <begin position="1"/>
        <end position="31"/>
    </location>
</feature>
<protein>
    <recommendedName>
        <fullName evidence="5">MYXO-CTERM domain-containing protein</fullName>
    </recommendedName>
</protein>
<keyword evidence="1" id="KW-0812">Transmembrane</keyword>
<comment type="caution">
    <text evidence="3">The sequence shown here is derived from an EMBL/GenBank/DDBJ whole genome shotgun (WGS) entry which is preliminary data.</text>
</comment>
<feature type="transmembrane region" description="Helical" evidence="1">
    <location>
        <begin position="119"/>
        <end position="138"/>
    </location>
</feature>
<evidence type="ECO:0000256" key="1">
    <source>
        <dbReference type="SAM" id="Phobius"/>
    </source>
</evidence>
<dbReference type="EMBL" id="JABVED010000021">
    <property type="protein sequence ID" value="MBC6450885.1"/>
    <property type="molecule type" value="Genomic_DNA"/>
</dbReference>
<evidence type="ECO:0000313" key="4">
    <source>
        <dbReference type="Proteomes" id="UP000734823"/>
    </source>
</evidence>
<keyword evidence="2" id="KW-0732">Signal</keyword>
<evidence type="ECO:0008006" key="5">
    <source>
        <dbReference type="Google" id="ProtNLM"/>
    </source>
</evidence>
<dbReference type="Proteomes" id="UP000734823">
    <property type="component" value="Unassembled WGS sequence"/>
</dbReference>
<name>A0ABR7LDY4_9PSEU</name>
<keyword evidence="1" id="KW-1133">Transmembrane helix</keyword>
<sequence length="175" mass="17820">MSEARINRPRRASLAGLAVALLFAAVATLGAHCTAAAETTSPVATAAVDGHRTHHGSDARAGHQPVADQITHRGGTAVVAMRMPGDQTGHHGGAAGMAFQPMVDQAARPGSPAESGSSGLIALCVCVAVAVLLALVRLGQPRAVEVRAPVKRLPASIASLVWPSPDPVRLCVLRT</sequence>
<feature type="chain" id="PRO_5045950645" description="MYXO-CTERM domain-containing protein" evidence="2">
    <location>
        <begin position="32"/>
        <end position="175"/>
    </location>
</feature>
<accession>A0ABR7LDY4</accession>
<dbReference type="RefSeq" id="WP_187223967.1">
    <property type="nucleotide sequence ID" value="NZ_JABVED010000021.1"/>
</dbReference>
<keyword evidence="1" id="KW-0472">Membrane</keyword>
<proteinExistence type="predicted"/>
<evidence type="ECO:0000256" key="2">
    <source>
        <dbReference type="SAM" id="SignalP"/>
    </source>
</evidence>
<dbReference type="PROSITE" id="PS51318">
    <property type="entry name" value="TAT"/>
    <property type="match status" value="1"/>
</dbReference>
<reference evidence="3 4" key="1">
    <citation type="submission" date="2020-06" db="EMBL/GenBank/DDBJ databases">
        <title>Actinokineospora xiongansis sp. nov., isolated from soil of Baiyangdian.</title>
        <authorList>
            <person name="Zhang X."/>
        </authorList>
    </citation>
    <scope>NUCLEOTIDE SEQUENCE [LARGE SCALE GENOMIC DNA]</scope>
    <source>
        <strain evidence="3 4">HBU206404</strain>
    </source>
</reference>
<evidence type="ECO:0000313" key="3">
    <source>
        <dbReference type="EMBL" id="MBC6450885.1"/>
    </source>
</evidence>
<dbReference type="InterPro" id="IPR006311">
    <property type="entry name" value="TAT_signal"/>
</dbReference>
<gene>
    <name evidence="3" type="ORF">GPZ80_27360</name>
</gene>